<dbReference type="Pfam" id="PF02845">
    <property type="entry name" value="CUE"/>
    <property type="match status" value="1"/>
</dbReference>
<sequence length="597" mass="68249">MPMVFLDRLPVPSIRVYTTISIAILSCSVYYAAQIVKDPAWRTNQTEIAVGDGNNVTGNGIANDSRTIGVHLEELLACMVQEPGCIWTLINMAYCVLILLGKSIQKLVFGELRVSERQHLKDKFWNFVFYKFIFVFGVLNVQYMDEVILWCAWFTALGFLSLLSQLCKDRFEYLSFSPTTPGWSHARLLGLLAAILALSLFMLLLCAAAAFFFVSFNTFAFMAAECILLGVRTIHVMLRYAIHLYDTRGAAGNTSPRSWDKRGPLAYYTELTSELTVLAVDFLHHIHMLLWSNIFLSMASLVICMQLRYLFHEIQRRITKHRNYLAVLSHMKQNYPMASRDELAENSDNCAICWEKMESARKLPCGHLFHNSCLQSWLEQDTSCPTCRLTLSMQANHRDSPLELAVVSQTPVRRNENHFFHFDGSRYVSWLPSFSVEVTHSRLRGDILALAHSNSQLDAMARQVEQLFPHYPKNIILEDLRVTRSVELTIENILDGRLILPHHMMEEPETEPVAQTQTTVLPGSFAQNSWDPRFDIPAADSGEEPSNLGGRFSKSSIERELILQRRKEHMLLSARRRYLEKHRNSESETRNANGNLS</sequence>
<dbReference type="GO" id="GO:0006511">
    <property type="term" value="P:ubiquitin-dependent protein catabolic process"/>
    <property type="evidence" value="ECO:0007669"/>
    <property type="project" value="TreeGrafter"/>
</dbReference>
<dbReference type="InterPro" id="IPR001841">
    <property type="entry name" value="Znf_RING"/>
</dbReference>
<evidence type="ECO:0000256" key="12">
    <source>
        <dbReference type="SAM" id="Phobius"/>
    </source>
</evidence>
<dbReference type="Proteomes" id="UP000694920">
    <property type="component" value="Unplaced"/>
</dbReference>
<dbReference type="Pfam" id="PF13639">
    <property type="entry name" value="zf-RING_2"/>
    <property type="match status" value="1"/>
</dbReference>
<feature type="region of interest" description="Disordered" evidence="11">
    <location>
        <begin position="578"/>
        <end position="597"/>
    </location>
</feature>
<dbReference type="AlphaFoldDB" id="A0AAJ7FIM2"/>
<evidence type="ECO:0000256" key="5">
    <source>
        <dbReference type="ARBA" id="ARBA00022723"/>
    </source>
</evidence>
<dbReference type="CDD" id="cd14421">
    <property type="entry name" value="CUE_AMFR"/>
    <property type="match status" value="1"/>
</dbReference>
<dbReference type="Gene3D" id="3.30.40.10">
    <property type="entry name" value="Zinc/RING finger domain, C3HC4 (zinc finger)"/>
    <property type="match status" value="1"/>
</dbReference>
<dbReference type="PANTHER" id="PTHR15067:SF5">
    <property type="entry name" value="E3 UBIQUITIN-PROTEIN LIGASE AMFR"/>
    <property type="match status" value="1"/>
</dbReference>
<accession>A0AAJ7FIM2</accession>
<keyword evidence="5" id="KW-0479">Metal-binding</keyword>
<keyword evidence="9 12" id="KW-0472">Membrane</keyword>
<gene>
    <name evidence="16" type="primary">LOC107266994</name>
</gene>
<comment type="pathway">
    <text evidence="2">Protein modification; protein ubiquitination.</text>
</comment>
<evidence type="ECO:0000256" key="9">
    <source>
        <dbReference type="ARBA" id="ARBA00023136"/>
    </source>
</evidence>
<evidence type="ECO:0000259" key="14">
    <source>
        <dbReference type="PROSITE" id="PS51140"/>
    </source>
</evidence>
<dbReference type="CDD" id="cd16455">
    <property type="entry name" value="RING-H2_AMFR"/>
    <property type="match status" value="1"/>
</dbReference>
<evidence type="ECO:0000256" key="11">
    <source>
        <dbReference type="SAM" id="MobiDB-lite"/>
    </source>
</evidence>
<feature type="domain" description="CUE" evidence="14">
    <location>
        <begin position="456"/>
        <end position="498"/>
    </location>
</feature>
<dbReference type="GeneID" id="107266994"/>
<dbReference type="GO" id="GO:0043130">
    <property type="term" value="F:ubiquitin binding"/>
    <property type="evidence" value="ECO:0007669"/>
    <property type="project" value="InterPro"/>
</dbReference>
<evidence type="ECO:0000259" key="13">
    <source>
        <dbReference type="PROSITE" id="PS50089"/>
    </source>
</evidence>
<keyword evidence="8 12" id="KW-1133">Transmembrane helix</keyword>
<evidence type="ECO:0000313" key="15">
    <source>
        <dbReference type="Proteomes" id="UP000694920"/>
    </source>
</evidence>
<feature type="domain" description="RING-type" evidence="13">
    <location>
        <begin position="350"/>
        <end position="388"/>
    </location>
</feature>
<dbReference type="GO" id="GO:0016020">
    <property type="term" value="C:membrane"/>
    <property type="evidence" value="ECO:0007669"/>
    <property type="project" value="UniProtKB-SubCell"/>
</dbReference>
<dbReference type="FunFam" id="3.30.40.10:FF:000149">
    <property type="entry name" value="E3 ubiquitin-protein ligase AMFR"/>
    <property type="match status" value="1"/>
</dbReference>
<keyword evidence="4 12" id="KW-0812">Transmembrane</keyword>
<keyword evidence="15" id="KW-1185">Reference proteome</keyword>
<organism evidence="15 16">
    <name type="scientific">Cephus cinctus</name>
    <name type="common">Wheat stem sawfly</name>
    <dbReference type="NCBI Taxonomy" id="211228"/>
    <lineage>
        <taxon>Eukaryota</taxon>
        <taxon>Metazoa</taxon>
        <taxon>Ecdysozoa</taxon>
        <taxon>Arthropoda</taxon>
        <taxon>Hexapoda</taxon>
        <taxon>Insecta</taxon>
        <taxon>Pterygota</taxon>
        <taxon>Neoptera</taxon>
        <taxon>Endopterygota</taxon>
        <taxon>Hymenoptera</taxon>
        <taxon>Cephoidea</taxon>
        <taxon>Cephidae</taxon>
        <taxon>Cephus</taxon>
    </lineage>
</organism>
<reference evidence="16" key="1">
    <citation type="submission" date="2025-08" db="UniProtKB">
        <authorList>
            <consortium name="RefSeq"/>
        </authorList>
    </citation>
    <scope>IDENTIFICATION</scope>
</reference>
<keyword evidence="7" id="KW-0862">Zinc</keyword>
<evidence type="ECO:0000256" key="4">
    <source>
        <dbReference type="ARBA" id="ARBA00022692"/>
    </source>
</evidence>
<dbReference type="GO" id="GO:0005829">
    <property type="term" value="C:cytosol"/>
    <property type="evidence" value="ECO:0007669"/>
    <property type="project" value="TreeGrafter"/>
</dbReference>
<dbReference type="SMART" id="SM00546">
    <property type="entry name" value="CUE"/>
    <property type="match status" value="1"/>
</dbReference>
<proteinExistence type="predicted"/>
<feature type="transmembrane region" description="Helical" evidence="12">
    <location>
        <begin position="219"/>
        <end position="238"/>
    </location>
</feature>
<keyword evidence="6 10" id="KW-0863">Zinc-finger</keyword>
<dbReference type="PROSITE" id="PS51140">
    <property type="entry name" value="CUE"/>
    <property type="match status" value="1"/>
</dbReference>
<dbReference type="GO" id="GO:0030968">
    <property type="term" value="P:endoplasmic reticulum unfolded protein response"/>
    <property type="evidence" value="ECO:0007669"/>
    <property type="project" value="TreeGrafter"/>
</dbReference>
<dbReference type="PROSITE" id="PS50089">
    <property type="entry name" value="ZF_RING_2"/>
    <property type="match status" value="1"/>
</dbReference>
<evidence type="ECO:0000256" key="10">
    <source>
        <dbReference type="PROSITE-ProRule" id="PRU00175"/>
    </source>
</evidence>
<dbReference type="GO" id="GO:0070936">
    <property type="term" value="P:protein K48-linked ubiquitination"/>
    <property type="evidence" value="ECO:0007669"/>
    <property type="project" value="TreeGrafter"/>
</dbReference>
<evidence type="ECO:0000313" key="16">
    <source>
        <dbReference type="RefSeq" id="XP_015593619.1"/>
    </source>
</evidence>
<dbReference type="GO" id="GO:0008270">
    <property type="term" value="F:zinc ion binding"/>
    <property type="evidence" value="ECO:0007669"/>
    <property type="project" value="UniProtKB-KW"/>
</dbReference>
<feature type="transmembrane region" description="Helical" evidence="12">
    <location>
        <begin position="86"/>
        <end position="104"/>
    </location>
</feature>
<dbReference type="PANTHER" id="PTHR15067">
    <property type="entry name" value="E3 UBIQUITIN-PROTEIN LIGASE RNF8"/>
    <property type="match status" value="1"/>
</dbReference>
<evidence type="ECO:0000256" key="8">
    <source>
        <dbReference type="ARBA" id="ARBA00022989"/>
    </source>
</evidence>
<protein>
    <submittedName>
        <fullName evidence="16">E3 ubiquitin-protein ligase AMFR isoform X1</fullName>
    </submittedName>
</protein>
<feature type="transmembrane region" description="Helical" evidence="12">
    <location>
        <begin position="188"/>
        <end position="213"/>
    </location>
</feature>
<dbReference type="Gene3D" id="1.10.8.10">
    <property type="entry name" value="DNA helicase RuvA subunit, C-terminal domain"/>
    <property type="match status" value="1"/>
</dbReference>
<feature type="transmembrane region" description="Helical" evidence="12">
    <location>
        <begin position="290"/>
        <end position="311"/>
    </location>
</feature>
<dbReference type="RefSeq" id="XP_015593619.1">
    <property type="nucleotide sequence ID" value="XM_015738133.2"/>
</dbReference>
<feature type="transmembrane region" description="Helical" evidence="12">
    <location>
        <begin position="147"/>
        <end position="167"/>
    </location>
</feature>
<dbReference type="InterPro" id="IPR003892">
    <property type="entry name" value="CUE"/>
</dbReference>
<feature type="transmembrane region" description="Helical" evidence="12">
    <location>
        <begin position="12"/>
        <end position="33"/>
    </location>
</feature>
<dbReference type="InterPro" id="IPR013083">
    <property type="entry name" value="Znf_RING/FYVE/PHD"/>
</dbReference>
<evidence type="ECO:0000256" key="3">
    <source>
        <dbReference type="ARBA" id="ARBA00022679"/>
    </source>
</evidence>
<dbReference type="GO" id="GO:0005783">
    <property type="term" value="C:endoplasmic reticulum"/>
    <property type="evidence" value="ECO:0007669"/>
    <property type="project" value="TreeGrafter"/>
</dbReference>
<feature type="transmembrane region" description="Helical" evidence="12">
    <location>
        <begin position="124"/>
        <end position="141"/>
    </location>
</feature>
<dbReference type="KEGG" id="ccin:107266994"/>
<dbReference type="SMART" id="SM00184">
    <property type="entry name" value="RING"/>
    <property type="match status" value="1"/>
</dbReference>
<dbReference type="SUPFAM" id="SSF57850">
    <property type="entry name" value="RING/U-box"/>
    <property type="match status" value="1"/>
</dbReference>
<evidence type="ECO:0000256" key="6">
    <source>
        <dbReference type="ARBA" id="ARBA00022771"/>
    </source>
</evidence>
<dbReference type="Pfam" id="PF25563">
    <property type="entry name" value="TPR_SYVN1_N"/>
    <property type="match status" value="1"/>
</dbReference>
<dbReference type="InterPro" id="IPR057992">
    <property type="entry name" value="TPR_SYVN1_N"/>
</dbReference>
<name>A0AAJ7FIM2_CEPCN</name>
<evidence type="ECO:0000256" key="2">
    <source>
        <dbReference type="ARBA" id="ARBA00004906"/>
    </source>
</evidence>
<keyword evidence="3" id="KW-0808">Transferase</keyword>
<dbReference type="GO" id="GO:0000151">
    <property type="term" value="C:ubiquitin ligase complex"/>
    <property type="evidence" value="ECO:0007669"/>
    <property type="project" value="TreeGrafter"/>
</dbReference>
<evidence type="ECO:0000256" key="7">
    <source>
        <dbReference type="ARBA" id="ARBA00022833"/>
    </source>
</evidence>
<comment type="subcellular location">
    <subcellularLocation>
        <location evidence="1">Membrane</location>
        <topology evidence="1">Multi-pass membrane protein</topology>
    </subcellularLocation>
</comment>
<dbReference type="GO" id="GO:0061630">
    <property type="term" value="F:ubiquitin protein ligase activity"/>
    <property type="evidence" value="ECO:0007669"/>
    <property type="project" value="TreeGrafter"/>
</dbReference>
<evidence type="ECO:0000256" key="1">
    <source>
        <dbReference type="ARBA" id="ARBA00004141"/>
    </source>
</evidence>